<name>A0A813GC70_POLGL</name>
<proteinExistence type="predicted"/>
<sequence length="492" mass="52019">MRTSRAATSSASSSPVEADSVGLARSRFGSADGFAQAAFSSGGSGPSHGSSISSVATPAVSSACSAAGRLLPGNTGSFAPPRRVPAGCYVAAAARGSAGVESGLLGAYGQSQWTGPSSSSSLKSSHGSPDWFSALAARPCTAPALLQPLPPPAIGFSESQPAHIVHSLGTSAAGWARDRSSSGTVSVRSGDRSVAAAHHTEAAQHSSNYRHNNDNNSNNNNSHSKSNIKTRNLRANSYNFSSSTNNNKGNNNTFTDEHRATSSTNRSASLQPSGEAGGNTHQQQQHHTGTTPSIGAMKGRQASTQEQQEQQQQHAGTQQRPDQQQVQRHQETQQQQQQKQQQQPQDQDQEQDNKPEQHEEPQGLKIHNNNKNPLEPHETPELEVQRLARLSPPCCSEFYVLLSVAVAVSRCRHSVAVSDSCYLFAACVGCCFVTLLLQLVLLCSCVLLVVLVFDVAKIGKEVALGAQMAIFVGGSLRAGWFLLGCCGLFKKN</sequence>
<feature type="compositionally biased region" description="Low complexity" evidence="1">
    <location>
        <begin position="278"/>
        <end position="291"/>
    </location>
</feature>
<feature type="transmembrane region" description="Helical" evidence="2">
    <location>
        <begin position="465"/>
        <end position="489"/>
    </location>
</feature>
<keyword evidence="2" id="KW-0472">Membrane</keyword>
<keyword evidence="2" id="KW-0812">Transmembrane</keyword>
<feature type="region of interest" description="Disordered" evidence="1">
    <location>
        <begin position="1"/>
        <end position="21"/>
    </location>
</feature>
<feature type="compositionally biased region" description="Basic and acidic residues" evidence="1">
    <location>
        <begin position="351"/>
        <end position="362"/>
    </location>
</feature>
<reference evidence="3" key="1">
    <citation type="submission" date="2021-02" db="EMBL/GenBank/DDBJ databases">
        <authorList>
            <person name="Dougan E. K."/>
            <person name="Rhodes N."/>
            <person name="Thang M."/>
            <person name="Chan C."/>
        </authorList>
    </citation>
    <scope>NUCLEOTIDE SEQUENCE</scope>
</reference>
<gene>
    <name evidence="3" type="ORF">PGLA1383_LOCUS41542</name>
</gene>
<dbReference type="EMBL" id="CAJNNV010028384">
    <property type="protein sequence ID" value="CAE8624417.1"/>
    <property type="molecule type" value="Genomic_DNA"/>
</dbReference>
<keyword evidence="2" id="KW-1133">Transmembrane helix</keyword>
<evidence type="ECO:0000256" key="1">
    <source>
        <dbReference type="SAM" id="MobiDB-lite"/>
    </source>
</evidence>
<feature type="compositionally biased region" description="Low complexity" evidence="1">
    <location>
        <begin position="181"/>
        <end position="194"/>
    </location>
</feature>
<feature type="compositionally biased region" description="Low complexity" evidence="1">
    <location>
        <begin position="299"/>
        <end position="346"/>
    </location>
</feature>
<keyword evidence="4" id="KW-1185">Reference proteome</keyword>
<feature type="region of interest" description="Disordered" evidence="1">
    <location>
        <begin position="171"/>
        <end position="377"/>
    </location>
</feature>
<feature type="compositionally biased region" description="Low complexity" evidence="1">
    <location>
        <begin position="1"/>
        <end position="14"/>
    </location>
</feature>
<protein>
    <submittedName>
        <fullName evidence="3">Uncharacterized protein</fullName>
    </submittedName>
</protein>
<feature type="transmembrane region" description="Helical" evidence="2">
    <location>
        <begin position="421"/>
        <end position="453"/>
    </location>
</feature>
<comment type="caution">
    <text evidence="3">The sequence shown here is derived from an EMBL/GenBank/DDBJ whole genome shotgun (WGS) entry which is preliminary data.</text>
</comment>
<evidence type="ECO:0000256" key="2">
    <source>
        <dbReference type="SAM" id="Phobius"/>
    </source>
</evidence>
<organism evidence="3 4">
    <name type="scientific">Polarella glacialis</name>
    <name type="common">Dinoflagellate</name>
    <dbReference type="NCBI Taxonomy" id="89957"/>
    <lineage>
        <taxon>Eukaryota</taxon>
        <taxon>Sar</taxon>
        <taxon>Alveolata</taxon>
        <taxon>Dinophyceae</taxon>
        <taxon>Suessiales</taxon>
        <taxon>Suessiaceae</taxon>
        <taxon>Polarella</taxon>
    </lineage>
</organism>
<accession>A0A813GC70</accession>
<feature type="compositionally biased region" description="Polar residues" evidence="1">
    <location>
        <begin position="261"/>
        <end position="272"/>
    </location>
</feature>
<feature type="compositionally biased region" description="Low complexity" evidence="1">
    <location>
        <begin position="236"/>
        <end position="254"/>
    </location>
</feature>
<evidence type="ECO:0000313" key="4">
    <source>
        <dbReference type="Proteomes" id="UP000654075"/>
    </source>
</evidence>
<dbReference type="Proteomes" id="UP000654075">
    <property type="component" value="Unassembled WGS sequence"/>
</dbReference>
<feature type="compositionally biased region" description="Low complexity" evidence="1">
    <location>
        <begin position="205"/>
        <end position="225"/>
    </location>
</feature>
<dbReference type="AlphaFoldDB" id="A0A813GC70"/>
<evidence type="ECO:0000313" key="3">
    <source>
        <dbReference type="EMBL" id="CAE8624417.1"/>
    </source>
</evidence>